<dbReference type="Gene3D" id="3.40.50.1820">
    <property type="entry name" value="alpha/beta hydrolase"/>
    <property type="match status" value="1"/>
</dbReference>
<comment type="caution">
    <text evidence="2">The sequence shown here is derived from an EMBL/GenBank/DDBJ whole genome shotgun (WGS) entry which is preliminary data.</text>
</comment>
<dbReference type="Pfam" id="PF12697">
    <property type="entry name" value="Abhydrolase_6"/>
    <property type="match status" value="1"/>
</dbReference>
<accession>A0A0G1BHV8</accession>
<dbReference type="SUPFAM" id="SSF53474">
    <property type="entry name" value="alpha/beta-Hydrolases"/>
    <property type="match status" value="1"/>
</dbReference>
<protein>
    <submittedName>
        <fullName evidence="2">Alpha/beta superfamily hydrolase/acyltransferase</fullName>
    </submittedName>
</protein>
<dbReference type="GO" id="GO:0016746">
    <property type="term" value="F:acyltransferase activity"/>
    <property type="evidence" value="ECO:0007669"/>
    <property type="project" value="UniProtKB-KW"/>
</dbReference>
<feature type="domain" description="AB hydrolase-1" evidence="1">
    <location>
        <begin position="22"/>
        <end position="241"/>
    </location>
</feature>
<gene>
    <name evidence="2" type="ORF">UV11_C0038G0005</name>
</gene>
<dbReference type="InterPro" id="IPR050266">
    <property type="entry name" value="AB_hydrolase_sf"/>
</dbReference>
<dbReference type="PANTHER" id="PTHR43798:SF33">
    <property type="entry name" value="HYDROLASE, PUTATIVE (AFU_ORTHOLOGUE AFUA_2G14860)-RELATED"/>
    <property type="match status" value="1"/>
</dbReference>
<evidence type="ECO:0000259" key="1">
    <source>
        <dbReference type="Pfam" id="PF12697"/>
    </source>
</evidence>
<reference evidence="2" key="1">
    <citation type="journal article" date="2015" name="Nature">
        <title>rRNA introns, odd ribosomes, and small enigmatic genomes across a large radiation of phyla.</title>
        <authorList>
            <person name="Brown C.T."/>
            <person name="Hug L.A."/>
            <person name="Thomas B.C."/>
            <person name="Sharon I."/>
            <person name="Castelle C.J."/>
            <person name="Singh A."/>
            <person name="Wilkins M.J."/>
            <person name="Williams K.H."/>
            <person name="Banfield J.F."/>
        </authorList>
    </citation>
    <scope>NUCLEOTIDE SEQUENCE [LARGE SCALE GENOMIC DNA]</scope>
</reference>
<dbReference type="Proteomes" id="UP000034036">
    <property type="component" value="Unassembled WGS sequence"/>
</dbReference>
<dbReference type="EMBL" id="LCDF01000038">
    <property type="protein sequence ID" value="KKS45886.1"/>
    <property type="molecule type" value="Genomic_DNA"/>
</dbReference>
<keyword evidence="2" id="KW-0808">Transferase</keyword>
<dbReference type="AlphaFoldDB" id="A0A0G1BHV8"/>
<dbReference type="STRING" id="1618659.UV11_C0038G0005"/>
<sequence>MKVIVNGLAVEYQDDGNGPIMLLLHGWQDNLHTFDIIVHELAMTYRVIRIDLPGFGQSEFPKSTWQLSDYINFVKVFIEKLSIKVDVLIGYSFGGRIVIKGVAENVFNPKKIILIASAGISNSKSTRRLFYKFAAKIGKFLTYTTPLYFYRNGLKKILYDKADSDYMNSGALGGTYLKIISEDLSKYASQIRVPCLLIWGRDDSTTPLADGDKFSKLIKNSRIKIFDNAGHFVHQERAGEVIMEIKEFCAK</sequence>
<dbReference type="GO" id="GO:0016787">
    <property type="term" value="F:hydrolase activity"/>
    <property type="evidence" value="ECO:0007669"/>
    <property type="project" value="UniProtKB-KW"/>
</dbReference>
<dbReference type="PATRIC" id="fig|1618659.3.peg.929"/>
<proteinExistence type="predicted"/>
<keyword evidence="2" id="KW-0378">Hydrolase</keyword>
<dbReference type="GO" id="GO:0016020">
    <property type="term" value="C:membrane"/>
    <property type="evidence" value="ECO:0007669"/>
    <property type="project" value="TreeGrafter"/>
</dbReference>
<dbReference type="InterPro" id="IPR000073">
    <property type="entry name" value="AB_hydrolase_1"/>
</dbReference>
<evidence type="ECO:0000313" key="3">
    <source>
        <dbReference type="Proteomes" id="UP000034036"/>
    </source>
</evidence>
<dbReference type="PANTHER" id="PTHR43798">
    <property type="entry name" value="MONOACYLGLYCEROL LIPASE"/>
    <property type="match status" value="1"/>
</dbReference>
<keyword evidence="2" id="KW-0012">Acyltransferase</keyword>
<dbReference type="PRINTS" id="PR00111">
    <property type="entry name" value="ABHYDROLASE"/>
</dbReference>
<name>A0A0G1BHV8_9BACT</name>
<dbReference type="InterPro" id="IPR029058">
    <property type="entry name" value="AB_hydrolase_fold"/>
</dbReference>
<organism evidence="2 3">
    <name type="scientific">Candidatus Giovannonibacteria bacterium GW2011_GWF2_42_19</name>
    <dbReference type="NCBI Taxonomy" id="1618659"/>
    <lineage>
        <taxon>Bacteria</taxon>
        <taxon>Candidatus Giovannoniibacteriota</taxon>
    </lineage>
</organism>
<evidence type="ECO:0000313" key="2">
    <source>
        <dbReference type="EMBL" id="KKS45886.1"/>
    </source>
</evidence>